<reference evidence="9 10" key="1">
    <citation type="journal article" date="2016" name="Nat. Commun.">
        <title>Thousands of microbial genomes shed light on interconnected biogeochemical processes in an aquifer system.</title>
        <authorList>
            <person name="Anantharaman K."/>
            <person name="Brown C.T."/>
            <person name="Hug L.A."/>
            <person name="Sharon I."/>
            <person name="Castelle C.J."/>
            <person name="Probst A.J."/>
            <person name="Thomas B.C."/>
            <person name="Singh A."/>
            <person name="Wilkins M.J."/>
            <person name="Karaoz U."/>
            <person name="Brodie E.L."/>
            <person name="Williams K.H."/>
            <person name="Hubbard S.S."/>
            <person name="Banfield J.F."/>
        </authorList>
    </citation>
    <scope>NUCLEOTIDE SEQUENCE [LARGE SCALE GENOMIC DNA]</scope>
</reference>
<keyword evidence="2" id="KW-0004">4Fe-4S</keyword>
<sequence length="334" mass="38629">MIDKNTFLLPKTLNRAKLLYDFLTNKEKTKGLPLEIGIELTNKCNLNCIMCPHQEMIKLNLRPLGVMEFSLFKKIIDEISSFAELVYLHGLGEPLLHPHIFKFINYAKSKDLRVGISTNATLLNKDKSKKLLKTNLDYLIFALDGATKKTYELIRVGSSFVKVETNIKTFLKLKNKSKNKPFVVMQFITMPENEKEAKPFFKKWRNIRGVDAVRIKAKIALKTDEKRVKDRATPYCFHIFRQLNIFYNGTVMACCEDVHAQYPLGNAAKHSLKDIWNNKSMQYLRQINFKGQREKVSICQNCSYPQPSKMQSIGTLLLDHLTVKKILPKLEKHT</sequence>
<dbReference type="SFLD" id="SFLDG01387">
    <property type="entry name" value="BtrN-like_SPASM_domain_contain"/>
    <property type="match status" value="1"/>
</dbReference>
<evidence type="ECO:0008006" key="11">
    <source>
        <dbReference type="Google" id="ProtNLM"/>
    </source>
</evidence>
<protein>
    <recommendedName>
        <fullName evidence="11">Radical SAM core domain-containing protein</fullName>
    </recommendedName>
</protein>
<dbReference type="PROSITE" id="PS01305">
    <property type="entry name" value="MOAA_NIFB_PQQE"/>
    <property type="match status" value="1"/>
</dbReference>
<dbReference type="Gene3D" id="3.20.20.70">
    <property type="entry name" value="Aldolase class I"/>
    <property type="match status" value="1"/>
</dbReference>
<evidence type="ECO:0000256" key="4">
    <source>
        <dbReference type="ARBA" id="ARBA00022723"/>
    </source>
</evidence>
<dbReference type="Pfam" id="PF13186">
    <property type="entry name" value="SPASM"/>
    <property type="match status" value="1"/>
</dbReference>
<evidence type="ECO:0000256" key="1">
    <source>
        <dbReference type="ARBA" id="ARBA00001966"/>
    </source>
</evidence>
<dbReference type="GO" id="GO:0046872">
    <property type="term" value="F:metal ion binding"/>
    <property type="evidence" value="ECO:0007669"/>
    <property type="project" value="UniProtKB-KW"/>
</dbReference>
<feature type="domain" description="Radical SAM core" evidence="7">
    <location>
        <begin position="38"/>
        <end position="198"/>
    </location>
</feature>
<evidence type="ECO:0000313" key="10">
    <source>
        <dbReference type="Proteomes" id="UP000178758"/>
    </source>
</evidence>
<dbReference type="InterPro" id="IPR013785">
    <property type="entry name" value="Aldolase_TIM"/>
</dbReference>
<dbReference type="GO" id="GO:0051539">
    <property type="term" value="F:4 iron, 4 sulfur cluster binding"/>
    <property type="evidence" value="ECO:0007669"/>
    <property type="project" value="UniProtKB-KW"/>
</dbReference>
<keyword evidence="3" id="KW-0949">S-adenosyl-L-methionine</keyword>
<dbReference type="PANTHER" id="PTHR11228">
    <property type="entry name" value="RADICAL SAM DOMAIN PROTEIN"/>
    <property type="match status" value="1"/>
</dbReference>
<comment type="caution">
    <text evidence="9">The sequence shown here is derived from an EMBL/GenBank/DDBJ whole genome shotgun (WGS) entry which is preliminary data.</text>
</comment>
<dbReference type="InterPro" id="IPR058240">
    <property type="entry name" value="rSAM_sf"/>
</dbReference>
<dbReference type="SUPFAM" id="SSF102114">
    <property type="entry name" value="Radical SAM enzymes"/>
    <property type="match status" value="1"/>
</dbReference>
<evidence type="ECO:0000259" key="7">
    <source>
        <dbReference type="Pfam" id="PF04055"/>
    </source>
</evidence>
<dbReference type="PANTHER" id="PTHR11228:SF34">
    <property type="entry name" value="TUNGSTEN-CONTAINING ALDEHYDE FERREDOXIN OXIDOREDUCTASE COFACTOR MODIFYING PROTEIN"/>
    <property type="match status" value="1"/>
</dbReference>
<dbReference type="EMBL" id="MEZJ01000046">
    <property type="protein sequence ID" value="OGD53074.1"/>
    <property type="molecule type" value="Genomic_DNA"/>
</dbReference>
<accession>A0A1F5DDF1</accession>
<dbReference type="InterPro" id="IPR050377">
    <property type="entry name" value="Radical_SAM_PqqE_MftC-like"/>
</dbReference>
<dbReference type="Proteomes" id="UP000178758">
    <property type="component" value="Unassembled WGS sequence"/>
</dbReference>
<dbReference type="InterPro" id="IPR007197">
    <property type="entry name" value="rSAM"/>
</dbReference>
<keyword evidence="5" id="KW-0408">Iron</keyword>
<dbReference type="InterPro" id="IPR000385">
    <property type="entry name" value="MoaA_NifB_PqqE_Fe-S-bd_CS"/>
</dbReference>
<keyword evidence="6" id="KW-0411">Iron-sulfur</keyword>
<evidence type="ECO:0000256" key="2">
    <source>
        <dbReference type="ARBA" id="ARBA00022485"/>
    </source>
</evidence>
<comment type="cofactor">
    <cofactor evidence="1">
        <name>[4Fe-4S] cluster</name>
        <dbReference type="ChEBI" id="CHEBI:49883"/>
    </cofactor>
</comment>
<dbReference type="InterPro" id="IPR023885">
    <property type="entry name" value="4Fe4S-binding_SPASM_dom"/>
</dbReference>
<dbReference type="SFLD" id="SFLDG01067">
    <property type="entry name" value="SPASM/twitch_domain_containing"/>
    <property type="match status" value="1"/>
</dbReference>
<dbReference type="GO" id="GO:0003824">
    <property type="term" value="F:catalytic activity"/>
    <property type="evidence" value="ECO:0007669"/>
    <property type="project" value="InterPro"/>
</dbReference>
<dbReference type="AlphaFoldDB" id="A0A1F5DDF1"/>
<dbReference type="SFLD" id="SFLDS00029">
    <property type="entry name" value="Radical_SAM"/>
    <property type="match status" value="1"/>
</dbReference>
<evidence type="ECO:0000256" key="6">
    <source>
        <dbReference type="ARBA" id="ARBA00023014"/>
    </source>
</evidence>
<dbReference type="InterPro" id="IPR034391">
    <property type="entry name" value="AdoMet-like_SPASM_containing"/>
</dbReference>
<organism evidence="9 10">
    <name type="scientific">Candidatus Beckwithbacteria bacterium RBG_13_35_6</name>
    <dbReference type="NCBI Taxonomy" id="1797456"/>
    <lineage>
        <taxon>Bacteria</taxon>
        <taxon>Candidatus Beckwithiibacteriota</taxon>
    </lineage>
</organism>
<dbReference type="CDD" id="cd01335">
    <property type="entry name" value="Radical_SAM"/>
    <property type="match status" value="1"/>
</dbReference>
<name>A0A1F5DDF1_9BACT</name>
<evidence type="ECO:0000256" key="5">
    <source>
        <dbReference type="ARBA" id="ARBA00023004"/>
    </source>
</evidence>
<feature type="domain" description="4Fe4S-binding SPASM" evidence="8">
    <location>
        <begin position="236"/>
        <end position="302"/>
    </location>
</feature>
<evidence type="ECO:0000259" key="8">
    <source>
        <dbReference type="Pfam" id="PF13186"/>
    </source>
</evidence>
<dbReference type="CDD" id="cd21109">
    <property type="entry name" value="SPASM"/>
    <property type="match status" value="1"/>
</dbReference>
<evidence type="ECO:0000256" key="3">
    <source>
        <dbReference type="ARBA" id="ARBA00022691"/>
    </source>
</evidence>
<gene>
    <name evidence="9" type="ORF">A3J78_01420</name>
</gene>
<proteinExistence type="predicted"/>
<evidence type="ECO:0000313" key="9">
    <source>
        <dbReference type="EMBL" id="OGD53074.1"/>
    </source>
</evidence>
<keyword evidence="4" id="KW-0479">Metal-binding</keyword>
<dbReference type="Pfam" id="PF04055">
    <property type="entry name" value="Radical_SAM"/>
    <property type="match status" value="1"/>
</dbReference>